<accession>A0A4R0MSU2</accession>
<reference evidence="1 2" key="1">
    <citation type="submission" date="2019-02" db="EMBL/GenBank/DDBJ databases">
        <title>Pedobacter sp. RP-1-13 sp. nov., isolated from Arctic soil.</title>
        <authorList>
            <person name="Dahal R.H."/>
        </authorList>
    </citation>
    <scope>NUCLEOTIDE SEQUENCE [LARGE SCALE GENOMIC DNA]</scope>
    <source>
        <strain evidence="1 2">RP-1-13</strain>
    </source>
</reference>
<evidence type="ECO:0000313" key="1">
    <source>
        <dbReference type="EMBL" id="TCC90089.1"/>
    </source>
</evidence>
<protein>
    <submittedName>
        <fullName evidence="1">Uncharacterized protein</fullName>
    </submittedName>
</protein>
<comment type="caution">
    <text evidence="1">The sequence shown here is derived from an EMBL/GenBank/DDBJ whole genome shotgun (WGS) entry which is preliminary data.</text>
</comment>
<dbReference type="RefSeq" id="WP_131553492.1">
    <property type="nucleotide sequence ID" value="NZ_SJSK01000003.1"/>
</dbReference>
<dbReference type="Proteomes" id="UP000292884">
    <property type="component" value="Unassembled WGS sequence"/>
</dbReference>
<sequence>MENQNQATKNFLLNGPMSETGRAVPGGLSKVRECQSIFYAIAPRCTQKKIKKHFVSPNHINGFNIIRN</sequence>
<dbReference type="AlphaFoldDB" id="A0A4R0MSU2"/>
<dbReference type="OrthoDB" id="9978391at2"/>
<keyword evidence="2" id="KW-1185">Reference proteome</keyword>
<evidence type="ECO:0000313" key="2">
    <source>
        <dbReference type="Proteomes" id="UP000292884"/>
    </source>
</evidence>
<organism evidence="1 2">
    <name type="scientific">Pedobacter frigiditerrae</name>
    <dbReference type="NCBI Taxonomy" id="2530452"/>
    <lineage>
        <taxon>Bacteria</taxon>
        <taxon>Pseudomonadati</taxon>
        <taxon>Bacteroidota</taxon>
        <taxon>Sphingobacteriia</taxon>
        <taxon>Sphingobacteriales</taxon>
        <taxon>Sphingobacteriaceae</taxon>
        <taxon>Pedobacter</taxon>
    </lineage>
</organism>
<name>A0A4R0MSU2_9SPHI</name>
<dbReference type="EMBL" id="SJSK01000003">
    <property type="protein sequence ID" value="TCC90089.1"/>
    <property type="molecule type" value="Genomic_DNA"/>
</dbReference>
<proteinExistence type="predicted"/>
<gene>
    <name evidence="1" type="ORF">EZ428_12430</name>
</gene>